<gene>
    <name evidence="1" type="ORF">TCM_039407</name>
</gene>
<evidence type="ECO:0000313" key="1">
    <source>
        <dbReference type="EMBL" id="EOY32003.1"/>
    </source>
</evidence>
<reference evidence="1 2" key="1">
    <citation type="journal article" date="2013" name="Genome Biol.">
        <title>The genome sequence of the most widely cultivated cacao type and its use to identify candidate genes regulating pod color.</title>
        <authorList>
            <person name="Motamayor J.C."/>
            <person name="Mockaitis K."/>
            <person name="Schmutz J."/>
            <person name="Haiminen N."/>
            <person name="Iii D.L."/>
            <person name="Cornejo O."/>
            <person name="Findley S.D."/>
            <person name="Zheng P."/>
            <person name="Utro F."/>
            <person name="Royaert S."/>
            <person name="Saski C."/>
            <person name="Jenkins J."/>
            <person name="Podicheti R."/>
            <person name="Zhao M."/>
            <person name="Scheffler B.E."/>
            <person name="Stack J.C."/>
            <person name="Feltus F.A."/>
            <person name="Mustiga G.M."/>
            <person name="Amores F."/>
            <person name="Phillips W."/>
            <person name="Marelli J.P."/>
            <person name="May G.D."/>
            <person name="Shapiro H."/>
            <person name="Ma J."/>
            <person name="Bustamante C.D."/>
            <person name="Schnell R.J."/>
            <person name="Main D."/>
            <person name="Gilbert D."/>
            <person name="Parida L."/>
            <person name="Kuhn D.N."/>
        </authorList>
    </citation>
    <scope>NUCLEOTIDE SEQUENCE [LARGE SCALE GENOMIC DNA]</scope>
    <source>
        <strain evidence="2">cv. Matina 1-6</strain>
    </source>
</reference>
<dbReference type="HOGENOM" id="CLU_2311288_0_0_1"/>
<dbReference type="InParanoid" id="A0A061GRF9"/>
<evidence type="ECO:0000313" key="2">
    <source>
        <dbReference type="Proteomes" id="UP000026915"/>
    </source>
</evidence>
<dbReference type="EMBL" id="CM001887">
    <property type="protein sequence ID" value="EOY32003.1"/>
    <property type="molecule type" value="Genomic_DNA"/>
</dbReference>
<dbReference type="Proteomes" id="UP000026915">
    <property type="component" value="Chromosome 9"/>
</dbReference>
<sequence>MSLNTNLFQQKGVTQLRVKRVGIFSPMGLFCFKEDHLVSFISYYQGNLKKLGSEIRSWTTFCSNRDLICTKLSKSRVVIRICMCVYSRMYVCVYSSLLVV</sequence>
<keyword evidence="2" id="KW-1185">Reference proteome</keyword>
<dbReference type="AlphaFoldDB" id="A0A061GRF9"/>
<organism evidence="1 2">
    <name type="scientific">Theobroma cacao</name>
    <name type="common">Cacao</name>
    <name type="synonym">Cocoa</name>
    <dbReference type="NCBI Taxonomy" id="3641"/>
    <lineage>
        <taxon>Eukaryota</taxon>
        <taxon>Viridiplantae</taxon>
        <taxon>Streptophyta</taxon>
        <taxon>Embryophyta</taxon>
        <taxon>Tracheophyta</taxon>
        <taxon>Spermatophyta</taxon>
        <taxon>Magnoliopsida</taxon>
        <taxon>eudicotyledons</taxon>
        <taxon>Gunneridae</taxon>
        <taxon>Pentapetalae</taxon>
        <taxon>rosids</taxon>
        <taxon>malvids</taxon>
        <taxon>Malvales</taxon>
        <taxon>Malvaceae</taxon>
        <taxon>Byttnerioideae</taxon>
        <taxon>Theobroma</taxon>
    </lineage>
</organism>
<name>A0A061GRF9_THECC</name>
<proteinExistence type="predicted"/>
<accession>A0A061GRF9</accession>
<dbReference type="Gramene" id="EOY32003">
    <property type="protein sequence ID" value="EOY32003"/>
    <property type="gene ID" value="TCM_039407"/>
</dbReference>
<protein>
    <submittedName>
        <fullName evidence="1">Uncharacterized protein</fullName>
    </submittedName>
</protein>